<evidence type="ECO:0000313" key="2">
    <source>
        <dbReference type="EMBL" id="RZB65471.1"/>
    </source>
</evidence>
<evidence type="ECO:0000313" key="1">
    <source>
        <dbReference type="EMBL" id="KHN47552.1"/>
    </source>
</evidence>
<accession>A0A0B2STG9</accession>
<reference evidence="2 3" key="2">
    <citation type="submission" date="2018-09" db="EMBL/GenBank/DDBJ databases">
        <title>A high-quality reference genome of wild soybean provides a powerful tool to mine soybean genomes.</title>
        <authorList>
            <person name="Xie M."/>
            <person name="Chung C.Y.L."/>
            <person name="Li M.-W."/>
            <person name="Wong F.-L."/>
            <person name="Chan T.-F."/>
            <person name="Lam H.-M."/>
        </authorList>
    </citation>
    <scope>NUCLEOTIDE SEQUENCE [LARGE SCALE GENOMIC DNA]</scope>
    <source>
        <strain evidence="3">cv. W05</strain>
        <tissue evidence="2">Hypocotyl of etiolated seedlings</tissue>
    </source>
</reference>
<dbReference type="EMBL" id="QZWG01000015">
    <property type="protein sequence ID" value="RZB65471.1"/>
    <property type="molecule type" value="Genomic_DNA"/>
</dbReference>
<proteinExistence type="predicted"/>
<organism evidence="1">
    <name type="scientific">Glycine soja</name>
    <name type="common">Wild soybean</name>
    <dbReference type="NCBI Taxonomy" id="3848"/>
    <lineage>
        <taxon>Eukaryota</taxon>
        <taxon>Viridiplantae</taxon>
        <taxon>Streptophyta</taxon>
        <taxon>Embryophyta</taxon>
        <taxon>Tracheophyta</taxon>
        <taxon>Spermatophyta</taxon>
        <taxon>Magnoliopsida</taxon>
        <taxon>eudicotyledons</taxon>
        <taxon>Gunneridae</taxon>
        <taxon>Pentapetalae</taxon>
        <taxon>rosids</taxon>
        <taxon>fabids</taxon>
        <taxon>Fabales</taxon>
        <taxon>Fabaceae</taxon>
        <taxon>Papilionoideae</taxon>
        <taxon>50 kb inversion clade</taxon>
        <taxon>NPAAA clade</taxon>
        <taxon>indigoferoid/millettioid clade</taxon>
        <taxon>Phaseoleae</taxon>
        <taxon>Glycine</taxon>
        <taxon>Glycine subgen. Soja</taxon>
    </lineage>
</organism>
<dbReference type="Proteomes" id="UP000053555">
    <property type="component" value="Unassembled WGS sequence"/>
</dbReference>
<sequence length="92" mass="10728">MASDPGQIRDLVWRQIQPFHEHNHGVSAEGSLVRHLVPRLSRLVHQNAQILMIHLVAPPPKEFVWVNWKRKRWGGACRRHTLVRGAFVVESW</sequence>
<dbReference type="EMBL" id="KN640568">
    <property type="protein sequence ID" value="KHN47552.1"/>
    <property type="molecule type" value="Genomic_DNA"/>
</dbReference>
<evidence type="ECO:0000313" key="3">
    <source>
        <dbReference type="Proteomes" id="UP000289340"/>
    </source>
</evidence>
<name>A0A0B2STG9_GLYSO</name>
<dbReference type="AlphaFoldDB" id="A0A0B2STG9"/>
<dbReference type="Proteomes" id="UP000289340">
    <property type="component" value="Chromosome 15"/>
</dbReference>
<keyword evidence="3" id="KW-1185">Reference proteome</keyword>
<protein>
    <submittedName>
        <fullName evidence="1">Uncharacterized protein</fullName>
    </submittedName>
</protein>
<gene>
    <name evidence="2" type="ORF">D0Y65_041500</name>
    <name evidence="1" type="ORF">glysoja_045036</name>
</gene>
<reference evidence="1" key="1">
    <citation type="submission" date="2014-07" db="EMBL/GenBank/DDBJ databases">
        <title>Identification of a novel salt tolerance gene in wild soybean by whole-genome sequencing.</title>
        <authorList>
            <person name="Lam H.-M."/>
            <person name="Qi X."/>
            <person name="Li M.-W."/>
            <person name="Liu X."/>
            <person name="Xie M."/>
            <person name="Ni M."/>
            <person name="Xu X."/>
        </authorList>
    </citation>
    <scope>NUCLEOTIDE SEQUENCE [LARGE SCALE GENOMIC DNA]</scope>
    <source>
        <tissue evidence="1">Root</tissue>
    </source>
</reference>